<evidence type="ECO:0000256" key="5">
    <source>
        <dbReference type="ARBA" id="ARBA00022777"/>
    </source>
</evidence>
<dbReference type="SUPFAM" id="SSF47384">
    <property type="entry name" value="Homodimeric domain of signal transducing histidine kinase"/>
    <property type="match status" value="1"/>
</dbReference>
<dbReference type="InterPro" id="IPR003594">
    <property type="entry name" value="HATPase_dom"/>
</dbReference>
<dbReference type="SMART" id="SM00388">
    <property type="entry name" value="HisKA"/>
    <property type="match status" value="1"/>
</dbReference>
<keyword evidence="11" id="KW-1185">Reference proteome</keyword>
<dbReference type="InterPro" id="IPR052162">
    <property type="entry name" value="Sensor_kinase/Photoreceptor"/>
</dbReference>
<dbReference type="InterPro" id="IPR000700">
    <property type="entry name" value="PAS-assoc_C"/>
</dbReference>
<dbReference type="PANTHER" id="PTHR43304:SF1">
    <property type="entry name" value="PAC DOMAIN-CONTAINING PROTEIN"/>
    <property type="match status" value="1"/>
</dbReference>
<keyword evidence="5" id="KW-0418">Kinase</keyword>
<dbReference type="SMART" id="SM00387">
    <property type="entry name" value="HATPase_c"/>
    <property type="match status" value="1"/>
</dbReference>
<dbReference type="PRINTS" id="PR00344">
    <property type="entry name" value="BCTRLSENSOR"/>
</dbReference>
<name>A0ABV7DEC2_9HYPH</name>
<evidence type="ECO:0000259" key="7">
    <source>
        <dbReference type="PROSITE" id="PS50109"/>
    </source>
</evidence>
<dbReference type="Pfam" id="PF08448">
    <property type="entry name" value="PAS_4"/>
    <property type="match status" value="1"/>
</dbReference>
<keyword evidence="6" id="KW-0175">Coiled coil</keyword>
<dbReference type="Pfam" id="PF00512">
    <property type="entry name" value="HisKA"/>
    <property type="match status" value="1"/>
</dbReference>
<dbReference type="Proteomes" id="UP001595377">
    <property type="component" value="Unassembled WGS sequence"/>
</dbReference>
<dbReference type="PROSITE" id="PS50109">
    <property type="entry name" value="HIS_KIN"/>
    <property type="match status" value="1"/>
</dbReference>
<dbReference type="PROSITE" id="PS50112">
    <property type="entry name" value="PAS"/>
    <property type="match status" value="1"/>
</dbReference>
<dbReference type="InterPro" id="IPR035965">
    <property type="entry name" value="PAS-like_dom_sf"/>
</dbReference>
<dbReference type="NCBIfam" id="TIGR00229">
    <property type="entry name" value="sensory_box"/>
    <property type="match status" value="1"/>
</dbReference>
<dbReference type="EC" id="2.7.13.3" evidence="2"/>
<feature type="coiled-coil region" evidence="6">
    <location>
        <begin position="234"/>
        <end position="264"/>
    </location>
</feature>
<dbReference type="Pfam" id="PF13188">
    <property type="entry name" value="PAS_8"/>
    <property type="match status" value="1"/>
</dbReference>
<dbReference type="Gene3D" id="3.30.565.10">
    <property type="entry name" value="Histidine kinase-like ATPase, C-terminal domain"/>
    <property type="match status" value="1"/>
</dbReference>
<dbReference type="InterPro" id="IPR013656">
    <property type="entry name" value="PAS_4"/>
</dbReference>
<organism evidence="10 11">
    <name type="scientific">Shinella pollutisoli</name>
    <dbReference type="NCBI Taxonomy" id="2250594"/>
    <lineage>
        <taxon>Bacteria</taxon>
        <taxon>Pseudomonadati</taxon>
        <taxon>Pseudomonadota</taxon>
        <taxon>Alphaproteobacteria</taxon>
        <taxon>Hyphomicrobiales</taxon>
        <taxon>Rhizobiaceae</taxon>
        <taxon>Shinella</taxon>
    </lineage>
</organism>
<proteinExistence type="predicted"/>
<evidence type="ECO:0000259" key="9">
    <source>
        <dbReference type="PROSITE" id="PS50113"/>
    </source>
</evidence>
<dbReference type="InterPro" id="IPR000014">
    <property type="entry name" value="PAS"/>
</dbReference>
<evidence type="ECO:0000256" key="3">
    <source>
        <dbReference type="ARBA" id="ARBA00022553"/>
    </source>
</evidence>
<comment type="catalytic activity">
    <reaction evidence="1">
        <text>ATP + protein L-histidine = ADP + protein N-phospho-L-histidine.</text>
        <dbReference type="EC" id="2.7.13.3"/>
    </reaction>
</comment>
<evidence type="ECO:0000313" key="10">
    <source>
        <dbReference type="EMBL" id="MFC3072844.1"/>
    </source>
</evidence>
<comment type="caution">
    <text evidence="10">The sequence shown here is derived from an EMBL/GenBank/DDBJ whole genome shotgun (WGS) entry which is preliminary data.</text>
</comment>
<accession>A0ABV7DEC2</accession>
<evidence type="ECO:0000256" key="2">
    <source>
        <dbReference type="ARBA" id="ARBA00012438"/>
    </source>
</evidence>
<evidence type="ECO:0000256" key="4">
    <source>
        <dbReference type="ARBA" id="ARBA00022679"/>
    </source>
</evidence>
<dbReference type="InterPro" id="IPR003661">
    <property type="entry name" value="HisK_dim/P_dom"/>
</dbReference>
<dbReference type="SMART" id="SM00091">
    <property type="entry name" value="PAS"/>
    <property type="match status" value="3"/>
</dbReference>
<dbReference type="Gene3D" id="1.10.287.130">
    <property type="match status" value="1"/>
</dbReference>
<dbReference type="InterPro" id="IPR004358">
    <property type="entry name" value="Sig_transdc_His_kin-like_C"/>
</dbReference>
<evidence type="ECO:0000313" key="11">
    <source>
        <dbReference type="Proteomes" id="UP001595377"/>
    </source>
</evidence>
<dbReference type="InterPro" id="IPR005467">
    <property type="entry name" value="His_kinase_dom"/>
</dbReference>
<dbReference type="SUPFAM" id="SSF55785">
    <property type="entry name" value="PYP-like sensor domain (PAS domain)"/>
    <property type="match status" value="3"/>
</dbReference>
<dbReference type="RefSeq" id="WP_257314447.1">
    <property type="nucleotide sequence ID" value="NZ_JANFDG010000006.1"/>
</dbReference>
<dbReference type="InterPro" id="IPR036890">
    <property type="entry name" value="HATPase_C_sf"/>
</dbReference>
<dbReference type="PANTHER" id="PTHR43304">
    <property type="entry name" value="PHYTOCHROME-LIKE PROTEIN CPH1"/>
    <property type="match status" value="1"/>
</dbReference>
<dbReference type="InterPro" id="IPR001610">
    <property type="entry name" value="PAC"/>
</dbReference>
<sequence length="614" mass="68058">MSGETASSDRFAAALYEKLPFPVLVLDGNGRLLSRNAAAGRAFGWDGGAGEPADGRVLDGAAEGMLARHAADGAARPLRFLRADGSVFETMAQAIALGTAGAAYALLLPGLGEGNRDGDAALSRRVNAALDSVPEGFAIFDGEERLVMFNRTFREMCGDARDTVRIGASLEEILRANIRAGTYRDVREGLLDGEAFLRARLNDQRNAAPGGVVFAYGEDRWMRAENHRTALGDIAALRVDVTALKRVERELEEKRREYLSLLQILPDMIIRFDDRLVIRFINDKYAARFGMTAERMIGTTLWSLARTPAQRQVLESVLDSSPDTPIRTREHRYEGPDGSEHWVLWTSVATFDEAGKVREVVAIGRDITEVKRQHQKLEAQARELKKKNEALDQFTATVSHDLKAPLRHLSMFSEMIADDVHAGRFDDVPEYAAQLRKSTARMRRIIDSLLDYAQIAWHIAELRPVPLAEVVRDALALLEGHVAESAAEIEVGALPEVMGDPELLRRLAQNLIGNAIKYRRPDTPPRVRVYGHAERDGVRFVVEDEGIGIEPQHAERIFEVFYRLHRDETVYHGTGIGLALARRIAESHEGTITVDAGYGPGARFVVTFPRRAAE</sequence>
<dbReference type="SMART" id="SM00086">
    <property type="entry name" value="PAC"/>
    <property type="match status" value="1"/>
</dbReference>
<feature type="domain" description="PAS" evidence="8">
    <location>
        <begin position="254"/>
        <end position="301"/>
    </location>
</feature>
<protein>
    <recommendedName>
        <fullName evidence="2">histidine kinase</fullName>
        <ecNumber evidence="2">2.7.13.3</ecNumber>
    </recommendedName>
</protein>
<dbReference type="Gene3D" id="3.30.450.20">
    <property type="entry name" value="PAS domain"/>
    <property type="match status" value="2"/>
</dbReference>
<gene>
    <name evidence="10" type="ORF">ACFOHH_07015</name>
</gene>
<dbReference type="CDD" id="cd00130">
    <property type="entry name" value="PAS"/>
    <property type="match status" value="1"/>
</dbReference>
<dbReference type="Pfam" id="PF02518">
    <property type="entry name" value="HATPase_c"/>
    <property type="match status" value="1"/>
</dbReference>
<reference evidence="11" key="1">
    <citation type="journal article" date="2019" name="Int. J. Syst. Evol. Microbiol.">
        <title>The Global Catalogue of Microorganisms (GCM) 10K type strain sequencing project: providing services to taxonomists for standard genome sequencing and annotation.</title>
        <authorList>
            <consortium name="The Broad Institute Genomics Platform"/>
            <consortium name="The Broad Institute Genome Sequencing Center for Infectious Disease"/>
            <person name="Wu L."/>
            <person name="Ma J."/>
        </authorList>
    </citation>
    <scope>NUCLEOTIDE SEQUENCE [LARGE SCALE GENOMIC DNA]</scope>
    <source>
        <strain evidence="11">KCTC 52677</strain>
    </source>
</reference>
<dbReference type="Pfam" id="PF12860">
    <property type="entry name" value="PAS_7"/>
    <property type="match status" value="1"/>
</dbReference>
<dbReference type="EMBL" id="JBHRSP010000012">
    <property type="protein sequence ID" value="MFC3072844.1"/>
    <property type="molecule type" value="Genomic_DNA"/>
</dbReference>
<feature type="domain" description="PAC" evidence="9">
    <location>
        <begin position="327"/>
        <end position="379"/>
    </location>
</feature>
<keyword evidence="3" id="KW-0597">Phosphoprotein</keyword>
<dbReference type="PROSITE" id="PS50113">
    <property type="entry name" value="PAC"/>
    <property type="match status" value="1"/>
</dbReference>
<feature type="domain" description="Histidine kinase" evidence="7">
    <location>
        <begin position="397"/>
        <end position="612"/>
    </location>
</feature>
<keyword evidence="4" id="KW-0808">Transferase</keyword>
<dbReference type="SUPFAM" id="SSF55874">
    <property type="entry name" value="ATPase domain of HSP90 chaperone/DNA topoisomerase II/histidine kinase"/>
    <property type="match status" value="1"/>
</dbReference>
<evidence type="ECO:0000259" key="8">
    <source>
        <dbReference type="PROSITE" id="PS50112"/>
    </source>
</evidence>
<feature type="coiled-coil region" evidence="6">
    <location>
        <begin position="367"/>
        <end position="397"/>
    </location>
</feature>
<evidence type="ECO:0000256" key="6">
    <source>
        <dbReference type="SAM" id="Coils"/>
    </source>
</evidence>
<dbReference type="CDD" id="cd00082">
    <property type="entry name" value="HisKA"/>
    <property type="match status" value="1"/>
</dbReference>
<dbReference type="InterPro" id="IPR036097">
    <property type="entry name" value="HisK_dim/P_sf"/>
</dbReference>
<evidence type="ECO:0000256" key="1">
    <source>
        <dbReference type="ARBA" id="ARBA00000085"/>
    </source>
</evidence>